<comment type="caution">
    <text evidence="2">The sequence shown here is derived from an EMBL/GenBank/DDBJ whole genome shotgun (WGS) entry which is preliminary data.</text>
</comment>
<name>A0A2S7X0N0_9GAMM</name>
<dbReference type="AlphaFoldDB" id="A0A2S7X0N0"/>
<gene>
    <name evidence="2" type="ORF">BTO22_18225</name>
</gene>
<dbReference type="PANTHER" id="PTHR45947">
    <property type="entry name" value="SULFOQUINOVOSYL TRANSFERASE SQD2"/>
    <property type="match status" value="1"/>
</dbReference>
<dbReference type="EMBL" id="MSCO01000003">
    <property type="protein sequence ID" value="PQJ83325.1"/>
    <property type="molecule type" value="Genomic_DNA"/>
</dbReference>
<dbReference type="InterPro" id="IPR050194">
    <property type="entry name" value="Glycosyltransferase_grp1"/>
</dbReference>
<dbReference type="GO" id="GO:0016757">
    <property type="term" value="F:glycosyltransferase activity"/>
    <property type="evidence" value="ECO:0007669"/>
    <property type="project" value="InterPro"/>
</dbReference>
<dbReference type="Pfam" id="PF00534">
    <property type="entry name" value="Glycos_transf_1"/>
    <property type="match status" value="1"/>
</dbReference>
<evidence type="ECO:0000313" key="2">
    <source>
        <dbReference type="EMBL" id="PQJ83325.1"/>
    </source>
</evidence>
<protein>
    <recommendedName>
        <fullName evidence="1">Glycosyl transferase family 1 domain-containing protein</fullName>
    </recommendedName>
</protein>
<dbReference type="PANTHER" id="PTHR45947:SF3">
    <property type="entry name" value="SULFOQUINOVOSYL TRANSFERASE SQD2"/>
    <property type="match status" value="1"/>
</dbReference>
<dbReference type="Proteomes" id="UP000239263">
    <property type="component" value="Unassembled WGS sequence"/>
</dbReference>
<dbReference type="Gene3D" id="3.40.50.2000">
    <property type="entry name" value="Glycogen Phosphorylase B"/>
    <property type="match status" value="2"/>
</dbReference>
<dbReference type="SUPFAM" id="SSF53756">
    <property type="entry name" value="UDP-Glycosyltransferase/glycogen phosphorylase"/>
    <property type="match status" value="1"/>
</dbReference>
<dbReference type="CDD" id="cd03801">
    <property type="entry name" value="GT4_PimA-like"/>
    <property type="match status" value="1"/>
</dbReference>
<evidence type="ECO:0000313" key="3">
    <source>
        <dbReference type="Proteomes" id="UP000239263"/>
    </source>
</evidence>
<evidence type="ECO:0000259" key="1">
    <source>
        <dbReference type="Pfam" id="PF00534"/>
    </source>
</evidence>
<proteinExistence type="predicted"/>
<reference evidence="2 3" key="1">
    <citation type="submission" date="2016-12" db="EMBL/GenBank/DDBJ databases">
        <title>Diversity of luminous bacteria.</title>
        <authorList>
            <person name="Yoshizawa S."/>
            <person name="Kogure K."/>
        </authorList>
    </citation>
    <scope>NUCLEOTIDE SEQUENCE [LARGE SCALE GENOMIC DNA]</scope>
    <source>
        <strain evidence="2 3">ATCC 33715</strain>
    </source>
</reference>
<sequence length="331" mass="38363">MNNISVLHIVQNNGITNMGYNDFYLFCKNKFVDCVYLFEDGVDRGLIKSFFLFSKMFYKHLKDANVIHYHSHQLVIISQVINKLSFFNIKSIYTIHTSYENLKGKNKLLFLLNFFLVNKVVFCSKSSYLSFPKIIRENKKSCYIVNGVDFEIKPFDNIKYGFISVGRLISLKRIVNVISIYLSGKFKNKLNVVGAGDKSTEIKEMLKGNYDVNIHGLLPRHEVLKLLLKSKYYISYSSIEGMPISVLEAISMGCVPILSNIEPHNEIFSMGIKGFIVNNENELKNALVQCELMTDFEFYNIIDNNIIVLKNEFSLKTMHEKYYREYAELLL</sequence>
<accession>A0A2S7X0N0</accession>
<feature type="domain" description="Glycosyl transferase family 1" evidence="1">
    <location>
        <begin position="154"/>
        <end position="282"/>
    </location>
</feature>
<dbReference type="InterPro" id="IPR001296">
    <property type="entry name" value="Glyco_trans_1"/>
</dbReference>
<organism evidence="2 3">
    <name type="scientific">Aliivibrio sifiae</name>
    <dbReference type="NCBI Taxonomy" id="566293"/>
    <lineage>
        <taxon>Bacteria</taxon>
        <taxon>Pseudomonadati</taxon>
        <taxon>Pseudomonadota</taxon>
        <taxon>Gammaproteobacteria</taxon>
        <taxon>Vibrionales</taxon>
        <taxon>Vibrionaceae</taxon>
        <taxon>Aliivibrio</taxon>
    </lineage>
</organism>